<dbReference type="RefSeq" id="WP_249300518.1">
    <property type="nucleotide sequence ID" value="NZ_JACRSP010000003.1"/>
</dbReference>
<comment type="caution">
    <text evidence="4">The sequence shown here is derived from an EMBL/GenBank/DDBJ whole genome shotgun (WGS) entry which is preliminary data.</text>
</comment>
<dbReference type="EMBL" id="JACRSP010000003">
    <property type="protein sequence ID" value="MBC8536682.1"/>
    <property type="molecule type" value="Genomic_DNA"/>
</dbReference>
<dbReference type="InterPro" id="IPR053162">
    <property type="entry name" value="DnaD"/>
</dbReference>
<dbReference type="PANTHER" id="PTHR37293:SF5">
    <property type="entry name" value="DNA REPLICATION PROTEIN"/>
    <property type="match status" value="1"/>
</dbReference>
<feature type="domain" description="DnaB/C C-terminal" evidence="3">
    <location>
        <begin position="123"/>
        <end position="196"/>
    </location>
</feature>
<proteinExistence type="inferred from homology"/>
<dbReference type="InterPro" id="IPR034829">
    <property type="entry name" value="DnaD-like_sf"/>
</dbReference>
<sequence length="317" mass="36882">MGIRFRFENRNNFFLVPNAVVDRHLGELTLGELRVLLYLLRNPACTEENELCRALSMSREEIGQQVCALVEREIFTLTDGVVTLNPLLPCQDAPTERKPARRSYTQRDIETAMERDPHLRGAFQEIQKKFDKPLSPTECEVLYSVMDYYGFSPELVYVLADYVVGEGRRSVRYLEKVAADWNDRGIRTLEAAEDYIEQQHARRSYEGMVKRVFGISGRNLTTREKNFIRQWKDEFGFGEEMILAAFETGVDRTGKMAFAYINKILASWHEKGYRTPDDCKKEKNPRRKGPPETEHSFDMDELEQWAFQVTYGSESEK</sequence>
<feature type="region of interest" description="Disordered" evidence="2">
    <location>
        <begin position="275"/>
        <end position="300"/>
    </location>
</feature>
<dbReference type="Gene3D" id="1.10.10.630">
    <property type="entry name" value="DnaD domain-like"/>
    <property type="match status" value="2"/>
</dbReference>
<accession>A0A926DF31</accession>
<dbReference type="AlphaFoldDB" id="A0A926DF31"/>
<evidence type="ECO:0000256" key="1">
    <source>
        <dbReference type="ARBA" id="ARBA00093462"/>
    </source>
</evidence>
<feature type="compositionally biased region" description="Basic and acidic residues" evidence="2">
    <location>
        <begin position="289"/>
        <end position="298"/>
    </location>
</feature>
<dbReference type="SUPFAM" id="SSF158499">
    <property type="entry name" value="DnaD domain-like"/>
    <property type="match status" value="2"/>
</dbReference>
<dbReference type="NCBIfam" id="TIGR01446">
    <property type="entry name" value="DnaD_dom"/>
    <property type="match status" value="2"/>
</dbReference>
<protein>
    <submittedName>
        <fullName evidence="4">DnaD domain protein</fullName>
    </submittedName>
</protein>
<evidence type="ECO:0000259" key="3">
    <source>
        <dbReference type="Pfam" id="PF07261"/>
    </source>
</evidence>
<dbReference type="Pfam" id="PF07261">
    <property type="entry name" value="DnaB_2"/>
    <property type="match status" value="2"/>
</dbReference>
<organism evidence="4 5">
    <name type="scientific">Feifania hominis</name>
    <dbReference type="NCBI Taxonomy" id="2763660"/>
    <lineage>
        <taxon>Bacteria</taxon>
        <taxon>Bacillati</taxon>
        <taxon>Bacillota</taxon>
        <taxon>Clostridia</taxon>
        <taxon>Eubacteriales</taxon>
        <taxon>Feifaniaceae</taxon>
        <taxon>Feifania</taxon>
    </lineage>
</organism>
<gene>
    <name evidence="4" type="ORF">H8695_08295</name>
</gene>
<evidence type="ECO:0000313" key="5">
    <source>
        <dbReference type="Proteomes" id="UP000620366"/>
    </source>
</evidence>
<name>A0A926DF31_9FIRM</name>
<evidence type="ECO:0000256" key="2">
    <source>
        <dbReference type="SAM" id="MobiDB-lite"/>
    </source>
</evidence>
<dbReference type="PANTHER" id="PTHR37293">
    <property type="entry name" value="PHAGE REPLICATION PROTEIN-RELATED"/>
    <property type="match status" value="1"/>
</dbReference>
<dbReference type="Proteomes" id="UP000620366">
    <property type="component" value="Unassembled WGS sequence"/>
</dbReference>
<reference evidence="4" key="1">
    <citation type="submission" date="2020-08" db="EMBL/GenBank/DDBJ databases">
        <title>Genome public.</title>
        <authorList>
            <person name="Liu C."/>
            <person name="Sun Q."/>
        </authorList>
    </citation>
    <scope>NUCLEOTIDE SEQUENCE</scope>
    <source>
        <strain evidence="4">BX7</strain>
    </source>
</reference>
<feature type="domain" description="DnaB/C C-terminal" evidence="3">
    <location>
        <begin position="217"/>
        <end position="282"/>
    </location>
</feature>
<dbReference type="InterPro" id="IPR006343">
    <property type="entry name" value="DnaB/C_C"/>
</dbReference>
<keyword evidence="5" id="KW-1185">Reference proteome</keyword>
<comment type="similarity">
    <text evidence="1">Belongs to the DnaB/DnaD family.</text>
</comment>
<evidence type="ECO:0000313" key="4">
    <source>
        <dbReference type="EMBL" id="MBC8536682.1"/>
    </source>
</evidence>